<proteinExistence type="predicted"/>
<dbReference type="KEGG" id="cari:FNU76_03865"/>
<organism evidence="2 3">
    <name type="scientific">Chitinimonas arctica</name>
    <dbReference type="NCBI Taxonomy" id="2594795"/>
    <lineage>
        <taxon>Bacteria</taxon>
        <taxon>Pseudomonadati</taxon>
        <taxon>Pseudomonadota</taxon>
        <taxon>Betaproteobacteria</taxon>
        <taxon>Neisseriales</taxon>
        <taxon>Chitinibacteraceae</taxon>
        <taxon>Chitinimonas</taxon>
    </lineage>
</organism>
<feature type="region of interest" description="Disordered" evidence="1">
    <location>
        <begin position="1"/>
        <end position="33"/>
    </location>
</feature>
<keyword evidence="3" id="KW-1185">Reference proteome</keyword>
<gene>
    <name evidence="2" type="ORF">FNU76_03865</name>
</gene>
<evidence type="ECO:0000313" key="2">
    <source>
        <dbReference type="EMBL" id="QDQ25556.1"/>
    </source>
</evidence>
<name>A0A516SBN6_9NEIS</name>
<dbReference type="RefSeq" id="WP_143856481.1">
    <property type="nucleotide sequence ID" value="NZ_CP041730.1"/>
</dbReference>
<reference evidence="3" key="1">
    <citation type="submission" date="2019-07" db="EMBL/GenBank/DDBJ databases">
        <title>Chitinimonas sp. nov., isolated from Ny-Alesund, arctica soil.</title>
        <authorList>
            <person name="Xu Q."/>
            <person name="Peng F."/>
        </authorList>
    </citation>
    <scope>NUCLEOTIDE SEQUENCE [LARGE SCALE GENOMIC DNA]</scope>
    <source>
        <strain evidence="3">R3-44</strain>
    </source>
</reference>
<accession>A0A516SBN6</accession>
<protein>
    <submittedName>
        <fullName evidence="2">Uncharacterized protein</fullName>
    </submittedName>
</protein>
<evidence type="ECO:0000256" key="1">
    <source>
        <dbReference type="SAM" id="MobiDB-lite"/>
    </source>
</evidence>
<evidence type="ECO:0000313" key="3">
    <source>
        <dbReference type="Proteomes" id="UP000317550"/>
    </source>
</evidence>
<dbReference type="EMBL" id="CP041730">
    <property type="protein sequence ID" value="QDQ25556.1"/>
    <property type="molecule type" value="Genomic_DNA"/>
</dbReference>
<dbReference type="AlphaFoldDB" id="A0A516SBN6"/>
<sequence>MENHDKCRNQFIGIPVPAPEPLPASPENPSLDPDDSLISAAYYSSIHADQFYRASGNNFTDLDFTDLDFTYLDRLTPGSGIAAE</sequence>
<dbReference type="Proteomes" id="UP000317550">
    <property type="component" value="Chromosome"/>
</dbReference>
<feature type="compositionally biased region" description="Pro residues" evidence="1">
    <location>
        <begin position="16"/>
        <end position="26"/>
    </location>
</feature>